<evidence type="ECO:0000259" key="1">
    <source>
        <dbReference type="Pfam" id="PF14479"/>
    </source>
</evidence>
<keyword evidence="3" id="KW-1185">Reference proteome</keyword>
<dbReference type="Proteomes" id="UP000750711">
    <property type="component" value="Unassembled WGS sequence"/>
</dbReference>
<gene>
    <name evidence="2" type="ORF">GP486_002817</name>
</gene>
<organism evidence="2 3">
    <name type="scientific">Trichoglossum hirsutum</name>
    <dbReference type="NCBI Taxonomy" id="265104"/>
    <lineage>
        <taxon>Eukaryota</taxon>
        <taxon>Fungi</taxon>
        <taxon>Dikarya</taxon>
        <taxon>Ascomycota</taxon>
        <taxon>Pezizomycotina</taxon>
        <taxon>Geoglossomycetes</taxon>
        <taxon>Geoglossales</taxon>
        <taxon>Geoglossaceae</taxon>
        <taxon>Trichoglossum</taxon>
    </lineage>
</organism>
<dbReference type="InterPro" id="IPR029498">
    <property type="entry name" value="HeLo_dom"/>
</dbReference>
<dbReference type="EMBL" id="JAGHQM010000338">
    <property type="protein sequence ID" value="KAH0562496.1"/>
    <property type="molecule type" value="Genomic_DNA"/>
</dbReference>
<sequence length="277" mass="31275">MAGMGEALGVRMEKDCDILLVKLDIEKTRLLIWGNTVGLFNIPTQGRNSILEDTDTIELLHRCLSSIESLLTDADQLTKVYGVAKHSALGGREIDFVSSNSMVLFRTAWKRFWIRNASKISKPSLLSKTKWGIYKKEAFQGLINDLKDLIDGLYEFAPVSRETLNYTVEADVESLTDLAQLRLFEAATEGSYRAWSAVASSIIETSEMGTTDRRNIEEQYNDEIPSFNSSNGHLMADFIDELKAISKRPFNRADWAMSKAGVNKSMQFVHDRKRLPH</sequence>
<evidence type="ECO:0000313" key="3">
    <source>
        <dbReference type="Proteomes" id="UP000750711"/>
    </source>
</evidence>
<protein>
    <recommendedName>
        <fullName evidence="1">Prion-inhibition and propagation HeLo domain-containing protein</fullName>
    </recommendedName>
</protein>
<dbReference type="PANTHER" id="PTHR37542">
    <property type="entry name" value="HELO DOMAIN-CONTAINING PROTEIN-RELATED"/>
    <property type="match status" value="1"/>
</dbReference>
<reference evidence="2" key="1">
    <citation type="submission" date="2021-03" db="EMBL/GenBank/DDBJ databases">
        <title>Comparative genomics and phylogenomic investigation of the class Geoglossomycetes provide insights into ecological specialization and systematics.</title>
        <authorList>
            <person name="Melie T."/>
            <person name="Pirro S."/>
            <person name="Miller A.N."/>
            <person name="Quandt A."/>
        </authorList>
    </citation>
    <scope>NUCLEOTIDE SEQUENCE</scope>
    <source>
        <strain evidence="2">CAQ_001_2017</strain>
    </source>
</reference>
<accession>A0A9P8LE85</accession>
<evidence type="ECO:0000313" key="2">
    <source>
        <dbReference type="EMBL" id="KAH0562496.1"/>
    </source>
</evidence>
<dbReference type="AlphaFoldDB" id="A0A9P8LE85"/>
<feature type="domain" description="Prion-inhibition and propagation HeLo" evidence="1">
    <location>
        <begin position="9"/>
        <end position="183"/>
    </location>
</feature>
<comment type="caution">
    <text evidence="2">The sequence shown here is derived from an EMBL/GenBank/DDBJ whole genome shotgun (WGS) entry which is preliminary data.</text>
</comment>
<dbReference type="InterPro" id="IPR038305">
    <property type="entry name" value="HeLo_sf"/>
</dbReference>
<dbReference type="Gene3D" id="1.20.120.1020">
    <property type="entry name" value="Prion-inhibition and propagation, HeLo domain"/>
    <property type="match status" value="1"/>
</dbReference>
<name>A0A9P8LE85_9PEZI</name>
<dbReference type="Pfam" id="PF14479">
    <property type="entry name" value="HeLo"/>
    <property type="match status" value="1"/>
</dbReference>
<proteinExistence type="predicted"/>